<dbReference type="EMBL" id="FORA01000004">
    <property type="protein sequence ID" value="SFJ61433.1"/>
    <property type="molecule type" value="Genomic_DNA"/>
</dbReference>
<dbReference type="STRING" id="390807.SAMN04488095_3258"/>
<evidence type="ECO:0000313" key="2">
    <source>
        <dbReference type="EMBL" id="SFJ61433.1"/>
    </source>
</evidence>
<gene>
    <name evidence="2" type="ORF">SAMN04488095_3258</name>
</gene>
<evidence type="ECO:0000256" key="1">
    <source>
        <dbReference type="SAM" id="SignalP"/>
    </source>
</evidence>
<feature type="signal peptide" evidence="1">
    <location>
        <begin position="1"/>
        <end position="18"/>
    </location>
</feature>
<sequence length="190" mass="19416">MIRSALIALMLTSMPTLAQQVPDQSAAKRLLFGTRGATVQIVAQPFLSQADIATLGQMPKVAQLDYYGAMAAAPSEGLQSEATRGAFNYHTIEAARAAAVEGCNAARAGGPACVIIAEILPRQYQTGRALTLSQAATKAVDGRDFGRAGREAALAISPTTGAWGLGNGRAAAVAACAAKGARDCEVAVAQ</sequence>
<proteinExistence type="predicted"/>
<dbReference type="OrthoDB" id="7658791at2"/>
<dbReference type="AlphaFoldDB" id="A0A1I3SSR5"/>
<name>A0A1I3SSR5_9RHOB</name>
<reference evidence="2 3" key="1">
    <citation type="submission" date="2016-10" db="EMBL/GenBank/DDBJ databases">
        <authorList>
            <person name="de Groot N.N."/>
        </authorList>
    </citation>
    <scope>NUCLEOTIDE SEQUENCE [LARGE SCALE GENOMIC DNA]</scope>
    <source>
        <strain evidence="2 3">DSM 19073</strain>
    </source>
</reference>
<keyword evidence="1" id="KW-0732">Signal</keyword>
<accession>A0A1I3SSR5</accession>
<evidence type="ECO:0008006" key="4">
    <source>
        <dbReference type="Google" id="ProtNLM"/>
    </source>
</evidence>
<feature type="chain" id="PRO_5011693321" description="5-aminolevulic acid synthase" evidence="1">
    <location>
        <begin position="19"/>
        <end position="190"/>
    </location>
</feature>
<dbReference type="RefSeq" id="WP_092783224.1">
    <property type="nucleotide sequence ID" value="NZ_FORA01000004.1"/>
</dbReference>
<organism evidence="2 3">
    <name type="scientific">Jannaschia pohangensis</name>
    <dbReference type="NCBI Taxonomy" id="390807"/>
    <lineage>
        <taxon>Bacteria</taxon>
        <taxon>Pseudomonadati</taxon>
        <taxon>Pseudomonadota</taxon>
        <taxon>Alphaproteobacteria</taxon>
        <taxon>Rhodobacterales</taxon>
        <taxon>Roseobacteraceae</taxon>
        <taxon>Jannaschia</taxon>
    </lineage>
</organism>
<dbReference type="Proteomes" id="UP000199110">
    <property type="component" value="Unassembled WGS sequence"/>
</dbReference>
<evidence type="ECO:0000313" key="3">
    <source>
        <dbReference type="Proteomes" id="UP000199110"/>
    </source>
</evidence>
<protein>
    <recommendedName>
        <fullName evidence="4">5-aminolevulic acid synthase</fullName>
    </recommendedName>
</protein>
<keyword evidence="3" id="KW-1185">Reference proteome</keyword>